<gene>
    <name evidence="2" type="ORF">TRAPUB_14209</name>
</gene>
<dbReference type="Pfam" id="PF02992">
    <property type="entry name" value="Transposase_21"/>
    <property type="match status" value="1"/>
</dbReference>
<dbReference type="OMA" id="QDNYEDN"/>
<dbReference type="InterPro" id="IPR004242">
    <property type="entry name" value="Transposase_21"/>
</dbReference>
<feature type="region of interest" description="Disordered" evidence="1">
    <location>
        <begin position="88"/>
        <end position="146"/>
    </location>
</feature>
<evidence type="ECO:0000313" key="3">
    <source>
        <dbReference type="Proteomes" id="UP000184267"/>
    </source>
</evidence>
<feature type="compositionally biased region" description="Acidic residues" evidence="1">
    <location>
        <begin position="104"/>
        <end position="121"/>
    </location>
</feature>
<name>A0A1M2VP54_TRAPU</name>
<reference evidence="2 3" key="1">
    <citation type="submission" date="2016-10" db="EMBL/GenBank/DDBJ databases">
        <title>Genome sequence of the basidiomycete white-rot fungus Trametes pubescens.</title>
        <authorList>
            <person name="Makela M.R."/>
            <person name="Granchi Z."/>
            <person name="Peng M."/>
            <person name="De Vries R.P."/>
            <person name="Grigoriev I."/>
            <person name="Riley R."/>
            <person name="Hilden K."/>
        </authorList>
    </citation>
    <scope>NUCLEOTIDE SEQUENCE [LARGE SCALE GENOMIC DNA]</scope>
    <source>
        <strain evidence="2 3">FBCC735</strain>
    </source>
</reference>
<comment type="caution">
    <text evidence="2">The sequence shown here is derived from an EMBL/GenBank/DDBJ whole genome shotgun (WGS) entry which is preliminary data.</text>
</comment>
<dbReference type="Proteomes" id="UP000184267">
    <property type="component" value="Unassembled WGS sequence"/>
</dbReference>
<evidence type="ECO:0008006" key="4">
    <source>
        <dbReference type="Google" id="ProtNLM"/>
    </source>
</evidence>
<feature type="non-terminal residue" evidence="2">
    <location>
        <position position="1"/>
    </location>
</feature>
<evidence type="ECO:0000256" key="1">
    <source>
        <dbReference type="SAM" id="MobiDB-lite"/>
    </source>
</evidence>
<organism evidence="2 3">
    <name type="scientific">Trametes pubescens</name>
    <name type="common">White-rot fungus</name>
    <dbReference type="NCBI Taxonomy" id="154538"/>
    <lineage>
        <taxon>Eukaryota</taxon>
        <taxon>Fungi</taxon>
        <taxon>Dikarya</taxon>
        <taxon>Basidiomycota</taxon>
        <taxon>Agaricomycotina</taxon>
        <taxon>Agaricomycetes</taxon>
        <taxon>Polyporales</taxon>
        <taxon>Polyporaceae</taxon>
        <taxon>Trametes</taxon>
    </lineage>
</organism>
<dbReference type="STRING" id="154538.A0A1M2VP54"/>
<sequence length="1079" mass="120594">TTTATQPTQPGLWVKPDGSHVYLCNCRGPCEGRWTELKTSKQYHRHAKHRLSPEEFLLEQGQAAAAGGPAPGPLVPCPAVREAAPGHVPAQVRPAAPQDKNDPYEDMPELVDINYDDDDDPEPPRAPSVLAPSRAPSPAARRDSPMQVDALDPELQAIVQDIDQFIAEHAHELNLEGEVPVAPVANPLEAPEPEYGYGEDIGVPVEARCQEVREALECIRDIRRSTLDNLGLDSETVDHLHHPPRAVLALTNFERAGMRMFLARGDGSQDNYEDNRAAIIELHNADDIPSYDQIKRRIASVTGISTICMAMCVNSCVVFTGPFAELADCPTCREPRYDPWHLARGDQVPCRTFETFPVGPQIQAMYASPENVHLMRHCAQRTQEIRDAATADPAAHPDIDNVYCGKDYLREVKENRIKDDDTVLMFSLDGAQLYTNKLSDCWFFIWVLYDLPPDARYKKRYVLPGGVIGGPNKPKNVDSFLIPALSHLSALQNDGLQIWDAAEQRQFRSDPYLLLATADGPGMAYLNLMVGHQGARGCRLYCGFCGQLKPTANTYYPAAAKPDDYDQDGSSHPDVSLRTRVGTSVEICAEYAQNVREVIVTGGRANYQRVRLETRIAKPSIFTGLRRTLLLPTGFGADLMHLITLNLTDLIISLLRGALVCEPTDDLETWDWAVFADRPTWKAHSKLVADCTHYLPGSFDRPPRNPAEKISSGYKAWEYLLYIYGLLPGLLRPLQSPLYYKSFCRFVSGIRIVLQRRIPAAQLRMAHVRLVEHAEEFEQLYYQRRVDCLRFVRQSIHATVHLATEADRLGPGALYSQRTLENYIGNVTREMKQHVTPYANVSERARHRCLIIALRAMYPIFATDDSHPATSRDLGDGYWLLHARERTPSTVAGQEREALITYLAARNVEVNDAAALRGTRWARLELPNGQIARTAWKEEALEIRGKKPRRSRMVKASLADGHIAEVRYFFEGTAEGETFALAMLSLFSAPDVDLYCETFGVLWVCNYAGDTSRMVVDAKDIVSVVAMVPLPCTPTEADEPDAAQKYDERYFLIEKPGLDIAFLGGYAQDWEGDDDDADL</sequence>
<feature type="compositionally biased region" description="Low complexity" evidence="1">
    <location>
        <begin position="127"/>
        <end position="139"/>
    </location>
</feature>
<keyword evidence="3" id="KW-1185">Reference proteome</keyword>
<dbReference type="EMBL" id="MNAD01000937">
    <property type="protein sequence ID" value="OJT09336.1"/>
    <property type="molecule type" value="Genomic_DNA"/>
</dbReference>
<dbReference type="AlphaFoldDB" id="A0A1M2VP54"/>
<dbReference type="OrthoDB" id="2669721at2759"/>
<proteinExistence type="predicted"/>
<protein>
    <recommendedName>
        <fullName evidence="4">Transposase family Tnp2 protein</fullName>
    </recommendedName>
</protein>
<evidence type="ECO:0000313" key="2">
    <source>
        <dbReference type="EMBL" id="OJT09336.1"/>
    </source>
</evidence>
<accession>A0A1M2VP54</accession>